<proteinExistence type="inferred from homology"/>
<dbReference type="AlphaFoldDB" id="A0AAE3FFQ2"/>
<dbReference type="NCBIfam" id="TIGR02227">
    <property type="entry name" value="sigpep_I_bact"/>
    <property type="match status" value="1"/>
</dbReference>
<comment type="similarity">
    <text evidence="2 7">Belongs to the peptidase S26 family.</text>
</comment>
<evidence type="ECO:0000256" key="4">
    <source>
        <dbReference type="ARBA" id="ARBA00019232"/>
    </source>
</evidence>
<keyword evidence="5 7" id="KW-0378">Hydrolase</keyword>
<dbReference type="GO" id="GO:0016020">
    <property type="term" value="C:membrane"/>
    <property type="evidence" value="ECO:0007669"/>
    <property type="project" value="UniProtKB-SubCell"/>
</dbReference>
<name>A0AAE3FFQ2_9BACT</name>
<dbReference type="InterPro" id="IPR000223">
    <property type="entry name" value="Pept_S26A_signal_pept_1"/>
</dbReference>
<evidence type="ECO:0000259" key="9">
    <source>
        <dbReference type="Pfam" id="PF10502"/>
    </source>
</evidence>
<reference evidence="10 11" key="1">
    <citation type="submission" date="2022-03" db="EMBL/GenBank/DDBJ databases">
        <title>Metagenome-assembled genomes from swine fecal metagenomes.</title>
        <authorList>
            <person name="Holman D.B."/>
            <person name="Kommadath A."/>
        </authorList>
    </citation>
    <scope>NUCLEOTIDE SEQUENCE [LARGE SCALE GENOMIC DNA]</scope>
    <source>
        <strain evidence="10">SUG147</strain>
    </source>
</reference>
<dbReference type="PANTHER" id="PTHR43390:SF1">
    <property type="entry name" value="CHLOROPLAST PROCESSING PEPTIDASE"/>
    <property type="match status" value="1"/>
</dbReference>
<organism evidence="10 11">
    <name type="scientific">Candidatus Colimorpha enterica</name>
    <dbReference type="NCBI Taxonomy" id="3083063"/>
    <lineage>
        <taxon>Bacteria</taxon>
        <taxon>Pseudomonadati</taxon>
        <taxon>Bacteroidota</taxon>
        <taxon>Bacteroidia</taxon>
        <taxon>Bacteroidales</taxon>
        <taxon>Candidatus Colimorpha</taxon>
    </lineage>
</organism>
<evidence type="ECO:0000256" key="2">
    <source>
        <dbReference type="ARBA" id="ARBA00009370"/>
    </source>
</evidence>
<dbReference type="CDD" id="cd06530">
    <property type="entry name" value="S26_SPase_I"/>
    <property type="match status" value="1"/>
</dbReference>
<dbReference type="PANTHER" id="PTHR43390">
    <property type="entry name" value="SIGNAL PEPTIDASE I"/>
    <property type="match status" value="1"/>
</dbReference>
<sequence>MTKTMTTMRTGTTSNPDPSDEKKRALLWLVIPLSAVALAAAVNFLLIVNAVVPSASMEPTVPEGALVVGSRLAYLNRSPKAGDIIIFTHKEFPGKLLIKRVAATEGQRFAVTDGAVYIDGKPMGDAPGDDFPEVIVPAGMLVVLGDNRAHSKDSRYWDDPFVRVSDVRARAEFMYYPRFAALTGSVPAA</sequence>
<dbReference type="PRINTS" id="PR00727">
    <property type="entry name" value="LEADERPTASE"/>
</dbReference>
<keyword evidence="7" id="KW-1133">Transmembrane helix</keyword>
<evidence type="ECO:0000256" key="1">
    <source>
        <dbReference type="ARBA" id="ARBA00000677"/>
    </source>
</evidence>
<feature type="transmembrane region" description="Helical" evidence="7">
    <location>
        <begin position="26"/>
        <end position="52"/>
    </location>
</feature>
<keyword evidence="7" id="KW-0812">Transmembrane</keyword>
<dbReference type="GO" id="GO:0004252">
    <property type="term" value="F:serine-type endopeptidase activity"/>
    <property type="evidence" value="ECO:0007669"/>
    <property type="project" value="InterPro"/>
</dbReference>
<dbReference type="EC" id="3.4.21.89" evidence="3 7"/>
<dbReference type="InterPro" id="IPR036286">
    <property type="entry name" value="LexA/Signal_pep-like_sf"/>
</dbReference>
<dbReference type="EMBL" id="JALEMU010000035">
    <property type="protein sequence ID" value="MCI5755064.1"/>
    <property type="molecule type" value="Genomic_DNA"/>
</dbReference>
<evidence type="ECO:0000256" key="8">
    <source>
        <dbReference type="SAM" id="MobiDB-lite"/>
    </source>
</evidence>
<feature type="active site" evidence="6">
    <location>
        <position position="56"/>
    </location>
</feature>
<gene>
    <name evidence="10" type="primary">lepB</name>
    <name evidence="10" type="ORF">MR241_02075</name>
</gene>
<dbReference type="Proteomes" id="UP001139365">
    <property type="component" value="Unassembled WGS sequence"/>
</dbReference>
<feature type="domain" description="Peptidase S26" evidence="9">
    <location>
        <begin position="28"/>
        <end position="176"/>
    </location>
</feature>
<dbReference type="InterPro" id="IPR019533">
    <property type="entry name" value="Peptidase_S26"/>
</dbReference>
<dbReference type="Pfam" id="PF10502">
    <property type="entry name" value="Peptidase_S26"/>
    <property type="match status" value="1"/>
</dbReference>
<evidence type="ECO:0000256" key="7">
    <source>
        <dbReference type="RuleBase" id="RU362042"/>
    </source>
</evidence>
<feature type="active site" evidence="6">
    <location>
        <position position="99"/>
    </location>
</feature>
<dbReference type="SUPFAM" id="SSF51306">
    <property type="entry name" value="LexA/Signal peptidase"/>
    <property type="match status" value="1"/>
</dbReference>
<dbReference type="GO" id="GO:0006465">
    <property type="term" value="P:signal peptide processing"/>
    <property type="evidence" value="ECO:0007669"/>
    <property type="project" value="InterPro"/>
</dbReference>
<comment type="subcellular location">
    <subcellularLocation>
        <location evidence="7">Membrane</location>
        <topology evidence="7">Single-pass type II membrane protein</topology>
    </subcellularLocation>
</comment>
<evidence type="ECO:0000313" key="10">
    <source>
        <dbReference type="EMBL" id="MCI5755064.1"/>
    </source>
</evidence>
<evidence type="ECO:0000313" key="11">
    <source>
        <dbReference type="Proteomes" id="UP001139365"/>
    </source>
</evidence>
<dbReference type="InterPro" id="IPR019758">
    <property type="entry name" value="Pept_S26A_signal_pept_1_CS"/>
</dbReference>
<dbReference type="GO" id="GO:0009003">
    <property type="term" value="F:signal peptidase activity"/>
    <property type="evidence" value="ECO:0007669"/>
    <property type="project" value="UniProtKB-EC"/>
</dbReference>
<evidence type="ECO:0000256" key="5">
    <source>
        <dbReference type="ARBA" id="ARBA00022801"/>
    </source>
</evidence>
<keyword evidence="7" id="KW-0645">Protease</keyword>
<feature type="compositionally biased region" description="Low complexity" evidence="8">
    <location>
        <begin position="1"/>
        <end position="13"/>
    </location>
</feature>
<keyword evidence="7" id="KW-0472">Membrane</keyword>
<evidence type="ECO:0000256" key="3">
    <source>
        <dbReference type="ARBA" id="ARBA00013208"/>
    </source>
</evidence>
<comment type="caution">
    <text evidence="10">The sequence shown here is derived from an EMBL/GenBank/DDBJ whole genome shotgun (WGS) entry which is preliminary data.</text>
</comment>
<dbReference type="Gene3D" id="2.10.109.10">
    <property type="entry name" value="Umud Fragment, subunit A"/>
    <property type="match status" value="1"/>
</dbReference>
<accession>A0AAE3FFQ2</accession>
<protein>
    <recommendedName>
        <fullName evidence="4 7">Signal peptidase I</fullName>
        <ecNumber evidence="3 7">3.4.21.89</ecNumber>
    </recommendedName>
</protein>
<feature type="region of interest" description="Disordered" evidence="8">
    <location>
        <begin position="1"/>
        <end position="20"/>
    </location>
</feature>
<dbReference type="PROSITE" id="PS00761">
    <property type="entry name" value="SPASE_I_3"/>
    <property type="match status" value="1"/>
</dbReference>
<evidence type="ECO:0000256" key="6">
    <source>
        <dbReference type="PIRSR" id="PIRSR600223-1"/>
    </source>
</evidence>
<comment type="catalytic activity">
    <reaction evidence="1 7">
        <text>Cleavage of hydrophobic, N-terminal signal or leader sequences from secreted and periplasmic proteins.</text>
        <dbReference type="EC" id="3.4.21.89"/>
    </reaction>
</comment>